<feature type="transmembrane region" description="Helical" evidence="1">
    <location>
        <begin position="60"/>
        <end position="81"/>
    </location>
</feature>
<keyword evidence="1" id="KW-1133">Transmembrane helix</keyword>
<dbReference type="Proteomes" id="UP001597018">
    <property type="component" value="Unassembled WGS sequence"/>
</dbReference>
<feature type="transmembrane region" description="Helical" evidence="1">
    <location>
        <begin position="93"/>
        <end position="116"/>
    </location>
</feature>
<accession>A0ABW3FKQ4</accession>
<keyword evidence="1" id="KW-0472">Membrane</keyword>
<proteinExistence type="predicted"/>
<evidence type="ECO:0000313" key="3">
    <source>
        <dbReference type="Proteomes" id="UP001597018"/>
    </source>
</evidence>
<comment type="caution">
    <text evidence="2">The sequence shown here is derived from an EMBL/GenBank/DDBJ whole genome shotgun (WGS) entry which is preliminary data.</text>
</comment>
<reference evidence="3" key="1">
    <citation type="journal article" date="2019" name="Int. J. Syst. Evol. Microbiol.">
        <title>The Global Catalogue of Microorganisms (GCM) 10K type strain sequencing project: providing services to taxonomists for standard genome sequencing and annotation.</title>
        <authorList>
            <consortium name="The Broad Institute Genomics Platform"/>
            <consortium name="The Broad Institute Genome Sequencing Center for Infectious Disease"/>
            <person name="Wu L."/>
            <person name="Ma J."/>
        </authorList>
    </citation>
    <scope>NUCLEOTIDE SEQUENCE [LARGE SCALE GENOMIC DNA]</scope>
    <source>
        <strain evidence="3">CCUG 56401</strain>
    </source>
</reference>
<evidence type="ECO:0000313" key="2">
    <source>
        <dbReference type="EMBL" id="MFD0919067.1"/>
    </source>
</evidence>
<gene>
    <name evidence="2" type="ORF">ACFQ16_04850</name>
</gene>
<protein>
    <submittedName>
        <fullName evidence="2">Uncharacterized protein</fullName>
    </submittedName>
</protein>
<name>A0ABW3FKQ4_9PSEU</name>
<dbReference type="EMBL" id="JBHTIW010000002">
    <property type="protein sequence ID" value="MFD0919067.1"/>
    <property type="molecule type" value="Genomic_DNA"/>
</dbReference>
<sequence>MSWIIMLTAFALMWVLRKRHKTPWQVKAGLALIAGCSLANTGIGVWLAHRAADIAGLVPAPAGAVVSAVALVVTVIVIYDIAVDRKADKAAKIGLVVLPVLFLAGIGPFATAGAGLTDAIAQVSANSFGKLIGG</sequence>
<keyword evidence="3" id="KW-1185">Reference proteome</keyword>
<organism evidence="2 3">
    <name type="scientific">Saccharopolyspora rosea</name>
    <dbReference type="NCBI Taxonomy" id="524884"/>
    <lineage>
        <taxon>Bacteria</taxon>
        <taxon>Bacillati</taxon>
        <taxon>Actinomycetota</taxon>
        <taxon>Actinomycetes</taxon>
        <taxon>Pseudonocardiales</taxon>
        <taxon>Pseudonocardiaceae</taxon>
        <taxon>Saccharopolyspora</taxon>
    </lineage>
</organism>
<dbReference type="RefSeq" id="WP_345601380.1">
    <property type="nucleotide sequence ID" value="NZ_BAABLT010000033.1"/>
</dbReference>
<evidence type="ECO:0000256" key="1">
    <source>
        <dbReference type="SAM" id="Phobius"/>
    </source>
</evidence>
<keyword evidence="1" id="KW-0812">Transmembrane</keyword>